<keyword evidence="5 7" id="KW-0378">Hydrolase</keyword>
<accession>A0A1X0QSQ0</accession>
<feature type="domain" description="USP" evidence="8">
    <location>
        <begin position="96"/>
        <end position="462"/>
    </location>
</feature>
<dbReference type="AlphaFoldDB" id="A0A1X0QSQ0"/>
<dbReference type="CDD" id="cd02662">
    <property type="entry name" value="Peptidase_C19F"/>
    <property type="match status" value="1"/>
</dbReference>
<organism evidence="9">
    <name type="scientific">Rhizopus microsporus var. microsporus</name>
    <dbReference type="NCBI Taxonomy" id="86635"/>
    <lineage>
        <taxon>Eukaryota</taxon>
        <taxon>Fungi</taxon>
        <taxon>Fungi incertae sedis</taxon>
        <taxon>Mucoromycota</taxon>
        <taxon>Mucoromycotina</taxon>
        <taxon>Mucoromycetes</taxon>
        <taxon>Mucorales</taxon>
        <taxon>Mucorineae</taxon>
        <taxon>Rhizopodaceae</taxon>
        <taxon>Rhizopus</taxon>
    </lineage>
</organism>
<dbReference type="GO" id="GO:0004843">
    <property type="term" value="F:cysteine-type deubiquitinase activity"/>
    <property type="evidence" value="ECO:0007669"/>
    <property type="project" value="UniProtKB-UniRule"/>
</dbReference>
<dbReference type="PANTHER" id="PTHR24006:SF888">
    <property type="entry name" value="UBIQUITIN CARBOXYL-TERMINAL HYDROLASE 30"/>
    <property type="match status" value="1"/>
</dbReference>
<dbReference type="GO" id="GO:0016579">
    <property type="term" value="P:protein deubiquitination"/>
    <property type="evidence" value="ECO:0007669"/>
    <property type="project" value="InterPro"/>
</dbReference>
<keyword evidence="6 7" id="KW-0788">Thiol protease</keyword>
<evidence type="ECO:0000256" key="1">
    <source>
        <dbReference type="ARBA" id="ARBA00000707"/>
    </source>
</evidence>
<evidence type="ECO:0000259" key="8">
    <source>
        <dbReference type="PROSITE" id="PS50235"/>
    </source>
</evidence>
<evidence type="ECO:0000256" key="4">
    <source>
        <dbReference type="ARBA" id="ARBA00022786"/>
    </source>
</evidence>
<dbReference type="InterPro" id="IPR018200">
    <property type="entry name" value="USP_CS"/>
</dbReference>
<keyword evidence="4 7" id="KW-0833">Ubl conjugation pathway</keyword>
<dbReference type="Proteomes" id="UP000242414">
    <property type="component" value="Unassembled WGS sequence"/>
</dbReference>
<dbReference type="GO" id="GO:0005829">
    <property type="term" value="C:cytosol"/>
    <property type="evidence" value="ECO:0007669"/>
    <property type="project" value="TreeGrafter"/>
</dbReference>
<dbReference type="PROSITE" id="PS50235">
    <property type="entry name" value="USP_3"/>
    <property type="match status" value="1"/>
</dbReference>
<name>A0A1X0QSQ0_RHIZD</name>
<dbReference type="InterPro" id="IPR038765">
    <property type="entry name" value="Papain-like_cys_pep_sf"/>
</dbReference>
<dbReference type="GO" id="GO:0006508">
    <property type="term" value="P:proteolysis"/>
    <property type="evidence" value="ECO:0007669"/>
    <property type="project" value="UniProtKB-KW"/>
</dbReference>
<dbReference type="OrthoDB" id="2020758at2759"/>
<evidence type="ECO:0000256" key="5">
    <source>
        <dbReference type="ARBA" id="ARBA00022801"/>
    </source>
</evidence>
<sequence>MYNIIEWILLLTISSLLLFIPAYTLLLNDKSTILKACSSIRSINLKHNKAATTQHNTITNNYYSQLQYPVNHPIHQKLILNNDICLSPVNDHSLVSGLVNTGNSCFLNSVLQSLSSLPKLQHYLHQIDQLSSPPSPITRSLLTTLRLLSKPASNTSFRPFDVVSIMPNCLLNKEQQDAHELFQFISTALDNESQLMHRQPGLLSLLSSTNTKLMESPFTGLLANRLSCVQCGYTEKTTLDECLQQLTSMEYLNDVICLKCTMFENIRSLDAKLEQHPSNPDLLTKKQELELKLEQGFIEPTEKTVFSRGLSSKQAMFAKPPKILCLHMARSALDMTTGDIYKNTCRVEFPDMLDLSPYCTNGILNTTNPHLPISSVNHTTVPVRYRLMSVIVHFGSHDSGHYISFKRRLVAEKCHCLSCRDDQTLLKHHSSDWFRISDERVEACTLEDVLLANPYMLLYELVEDDVCNLNQEIEEEEEELWPSQPVAPPSSPLLAPLQTSCAPHKSLTSSKRRSALWTKTPVIIC</sequence>
<evidence type="ECO:0000256" key="7">
    <source>
        <dbReference type="RuleBase" id="RU366025"/>
    </source>
</evidence>
<dbReference type="InterPro" id="IPR001394">
    <property type="entry name" value="Peptidase_C19_UCH"/>
</dbReference>
<dbReference type="SUPFAM" id="SSF54001">
    <property type="entry name" value="Cysteine proteinases"/>
    <property type="match status" value="1"/>
</dbReference>
<dbReference type="GO" id="GO:0005634">
    <property type="term" value="C:nucleus"/>
    <property type="evidence" value="ECO:0007669"/>
    <property type="project" value="TreeGrafter"/>
</dbReference>
<proteinExistence type="inferred from homology"/>
<dbReference type="Pfam" id="PF00443">
    <property type="entry name" value="UCH"/>
    <property type="match status" value="1"/>
</dbReference>
<dbReference type="PANTHER" id="PTHR24006">
    <property type="entry name" value="UBIQUITIN CARBOXYL-TERMINAL HYDROLASE"/>
    <property type="match status" value="1"/>
</dbReference>
<dbReference type="VEuPathDB" id="FungiDB:BCV72DRAFT_214573"/>
<evidence type="ECO:0000313" key="9">
    <source>
        <dbReference type="EMBL" id="ORE02783.1"/>
    </source>
</evidence>
<evidence type="ECO:0000256" key="3">
    <source>
        <dbReference type="ARBA" id="ARBA00022670"/>
    </source>
</evidence>
<evidence type="ECO:0000256" key="2">
    <source>
        <dbReference type="ARBA" id="ARBA00009085"/>
    </source>
</evidence>
<keyword evidence="3 7" id="KW-0645">Protease</keyword>
<dbReference type="EC" id="3.4.19.12" evidence="7"/>
<dbReference type="PROSITE" id="PS00972">
    <property type="entry name" value="USP_1"/>
    <property type="match status" value="1"/>
</dbReference>
<dbReference type="InterPro" id="IPR050164">
    <property type="entry name" value="Peptidase_C19"/>
</dbReference>
<dbReference type="EMBL" id="KV922033">
    <property type="protein sequence ID" value="ORE02783.1"/>
    <property type="molecule type" value="Genomic_DNA"/>
</dbReference>
<dbReference type="Gene3D" id="3.90.70.10">
    <property type="entry name" value="Cysteine proteinases"/>
    <property type="match status" value="1"/>
</dbReference>
<protein>
    <recommendedName>
        <fullName evidence="7">Ubiquitin carboxyl-terminal hydrolase</fullName>
        <ecNumber evidence="7">3.4.19.12</ecNumber>
    </recommendedName>
</protein>
<comment type="catalytic activity">
    <reaction evidence="1 7">
        <text>Thiol-dependent hydrolysis of ester, thioester, amide, peptide and isopeptide bonds formed by the C-terminal Gly of ubiquitin (a 76-residue protein attached to proteins as an intracellular targeting signal).</text>
        <dbReference type="EC" id="3.4.19.12"/>
    </reaction>
</comment>
<reference evidence="9" key="1">
    <citation type="journal article" date="2016" name="Proc. Natl. Acad. Sci. U.S.A.">
        <title>Lipid metabolic changes in an early divergent fungus govern the establishment of a mutualistic symbiosis with endobacteria.</title>
        <authorList>
            <person name="Lastovetsky O.A."/>
            <person name="Gaspar M.L."/>
            <person name="Mondo S.J."/>
            <person name="LaButti K.M."/>
            <person name="Sandor L."/>
            <person name="Grigoriev I.V."/>
            <person name="Henry S.A."/>
            <person name="Pawlowska T.E."/>
        </authorList>
    </citation>
    <scope>NUCLEOTIDE SEQUENCE [LARGE SCALE GENOMIC DNA]</scope>
    <source>
        <strain evidence="9">ATCC 52814</strain>
    </source>
</reference>
<dbReference type="InterPro" id="IPR028889">
    <property type="entry name" value="USP"/>
</dbReference>
<comment type="similarity">
    <text evidence="2 7">Belongs to the peptidase C19 family.</text>
</comment>
<evidence type="ECO:0000256" key="6">
    <source>
        <dbReference type="ARBA" id="ARBA00022807"/>
    </source>
</evidence>
<dbReference type="PROSITE" id="PS00973">
    <property type="entry name" value="USP_2"/>
    <property type="match status" value="1"/>
</dbReference>
<gene>
    <name evidence="9" type="ORF">BCV72DRAFT_214573</name>
</gene>